<dbReference type="AlphaFoldDB" id="A0AAE0CXN4"/>
<organism evidence="2 3">
    <name type="scientific">Colletotrichum kahawae</name>
    <name type="common">Coffee berry disease fungus</name>
    <dbReference type="NCBI Taxonomy" id="34407"/>
    <lineage>
        <taxon>Eukaryota</taxon>
        <taxon>Fungi</taxon>
        <taxon>Dikarya</taxon>
        <taxon>Ascomycota</taxon>
        <taxon>Pezizomycotina</taxon>
        <taxon>Sordariomycetes</taxon>
        <taxon>Hypocreomycetidae</taxon>
        <taxon>Glomerellales</taxon>
        <taxon>Glomerellaceae</taxon>
        <taxon>Colletotrichum</taxon>
        <taxon>Colletotrichum gloeosporioides species complex</taxon>
    </lineage>
</organism>
<keyword evidence="1" id="KW-0812">Transmembrane</keyword>
<sequence>MASSQLPLSDKEKSALENESSFQTQSISTVFKGILKLLSFSRSIVAEWIVYALVYSSMGAIVTFFLLLPIEYTHTLMNGDYERARFFRFHVLFFCFPTDNFRVEAFPLGTWTLLVGLWTLTVRPSLALAGRIVKKRFPAYTLPAEKYPPIRWGFEYICCVANQHHLFVPDPEFYARQAIRLVSRRVSPESFNPLKTTKAKCVLNTTWVGVDTNWPSLNTKNAKTAHPASE</sequence>
<evidence type="ECO:0000313" key="3">
    <source>
        <dbReference type="Proteomes" id="UP001281614"/>
    </source>
</evidence>
<dbReference type="Proteomes" id="UP001281614">
    <property type="component" value="Unassembled WGS sequence"/>
</dbReference>
<dbReference type="EMBL" id="VYYT01000776">
    <property type="protein sequence ID" value="KAK2729722.1"/>
    <property type="molecule type" value="Genomic_DNA"/>
</dbReference>
<proteinExistence type="predicted"/>
<evidence type="ECO:0000313" key="2">
    <source>
        <dbReference type="EMBL" id="KAK2729722.1"/>
    </source>
</evidence>
<evidence type="ECO:0000256" key="1">
    <source>
        <dbReference type="SAM" id="Phobius"/>
    </source>
</evidence>
<protein>
    <submittedName>
        <fullName evidence="2">Uncharacterized protein</fullName>
    </submittedName>
</protein>
<gene>
    <name evidence="2" type="ORF">CKAH01_02696</name>
</gene>
<comment type="caution">
    <text evidence="2">The sequence shown here is derived from an EMBL/GenBank/DDBJ whole genome shotgun (WGS) entry which is preliminary data.</text>
</comment>
<keyword evidence="3" id="KW-1185">Reference proteome</keyword>
<keyword evidence="1" id="KW-0472">Membrane</keyword>
<accession>A0AAE0CXN4</accession>
<name>A0AAE0CXN4_COLKA</name>
<keyword evidence="1" id="KW-1133">Transmembrane helix</keyword>
<feature type="transmembrane region" description="Helical" evidence="1">
    <location>
        <begin position="48"/>
        <end position="68"/>
    </location>
</feature>
<reference evidence="2" key="1">
    <citation type="submission" date="2023-02" db="EMBL/GenBank/DDBJ databases">
        <title>Colletotrichum kahawae CIFC_Que2 genome sequencing and assembly.</title>
        <authorList>
            <person name="Baroncelli R."/>
        </authorList>
    </citation>
    <scope>NUCLEOTIDE SEQUENCE</scope>
    <source>
        <strain evidence="2">CIFC_Que2</strain>
    </source>
</reference>